<dbReference type="KEGG" id="ahw:NCTC11636_01455"/>
<accession>A0A3S4UXJ9</accession>
<feature type="transmembrane region" description="Helical" evidence="1">
    <location>
        <begin position="336"/>
        <end position="354"/>
    </location>
</feature>
<reference evidence="3 4" key="1">
    <citation type="submission" date="2018-12" db="EMBL/GenBank/DDBJ databases">
        <authorList>
            <consortium name="Pathogen Informatics"/>
        </authorList>
    </citation>
    <scope>NUCLEOTIDE SEQUENCE [LARGE SCALE GENOMIC DNA]</scope>
    <source>
        <strain evidence="3 4">NCTC11636</strain>
    </source>
</reference>
<organism evidence="3 4">
    <name type="scientific">Actinomyces howellii</name>
    <dbReference type="NCBI Taxonomy" id="52771"/>
    <lineage>
        <taxon>Bacteria</taxon>
        <taxon>Bacillati</taxon>
        <taxon>Actinomycetota</taxon>
        <taxon>Actinomycetes</taxon>
        <taxon>Actinomycetales</taxon>
        <taxon>Actinomycetaceae</taxon>
        <taxon>Actinomyces</taxon>
    </lineage>
</organism>
<dbReference type="AlphaFoldDB" id="A0A3S4UXJ9"/>
<evidence type="ECO:0000313" key="4">
    <source>
        <dbReference type="Proteomes" id="UP000266895"/>
    </source>
</evidence>
<feature type="transmembrane region" description="Helical" evidence="1">
    <location>
        <begin position="69"/>
        <end position="89"/>
    </location>
</feature>
<protein>
    <recommendedName>
        <fullName evidence="2">VWFA domain-containing protein</fullName>
    </recommendedName>
</protein>
<evidence type="ECO:0000256" key="1">
    <source>
        <dbReference type="SAM" id="Phobius"/>
    </source>
</evidence>
<keyword evidence="4" id="KW-1185">Reference proteome</keyword>
<dbReference type="Pfam" id="PF13519">
    <property type="entry name" value="VWA_2"/>
    <property type="match status" value="1"/>
</dbReference>
<dbReference type="Proteomes" id="UP000266895">
    <property type="component" value="Chromosome"/>
</dbReference>
<proteinExistence type="predicted"/>
<keyword evidence="1" id="KW-0812">Transmembrane</keyword>
<sequence>MVMPWLFWLLLAVALAVVLVVLVRGWRAGGAGRGPRRRARSASTPRRVANSAPMLLSPVVRSRVRARRLLHALLAVLVVVGLVAASTIAGRPVKETIRNEALASRDIVLCLDVSTSMVTTDAKILETFSEMLDTFDGERVALVAWNTTAQTIVPLTDDYVLLEDQLNNIADVLDFDPYYGNPALDRYGQTFAGTVTPDVEASSLIGDGLASCTMAFDHKVADRSRSIVLASDNQVQDPDGLQIYSLSEAADLAAQEDIRLFSLFGADPELVDPSVSGKDVEEARVELEQVTTEHNGLFYEVDDADAAGKIVEEMEAAQVDELGADTQVRRSDVPHTAAALLTVAVLLILALTAWRRA</sequence>
<keyword evidence="1" id="KW-0472">Membrane</keyword>
<evidence type="ECO:0000259" key="2">
    <source>
        <dbReference type="PROSITE" id="PS50234"/>
    </source>
</evidence>
<feature type="transmembrane region" description="Helical" evidence="1">
    <location>
        <begin position="6"/>
        <end position="26"/>
    </location>
</feature>
<dbReference type="Gene3D" id="3.40.50.410">
    <property type="entry name" value="von Willebrand factor, type A domain"/>
    <property type="match status" value="1"/>
</dbReference>
<dbReference type="SUPFAM" id="SSF53300">
    <property type="entry name" value="vWA-like"/>
    <property type="match status" value="1"/>
</dbReference>
<feature type="domain" description="VWFA" evidence="2">
    <location>
        <begin position="106"/>
        <end position="314"/>
    </location>
</feature>
<dbReference type="PROSITE" id="PS50234">
    <property type="entry name" value="VWFA"/>
    <property type="match status" value="1"/>
</dbReference>
<dbReference type="InterPro" id="IPR002035">
    <property type="entry name" value="VWF_A"/>
</dbReference>
<dbReference type="InterPro" id="IPR036465">
    <property type="entry name" value="vWFA_dom_sf"/>
</dbReference>
<keyword evidence="1" id="KW-1133">Transmembrane helix</keyword>
<dbReference type="EMBL" id="LR134350">
    <property type="protein sequence ID" value="VEG28276.1"/>
    <property type="molecule type" value="Genomic_DNA"/>
</dbReference>
<evidence type="ECO:0000313" key="3">
    <source>
        <dbReference type="EMBL" id="VEG28276.1"/>
    </source>
</evidence>
<dbReference type="OrthoDB" id="4623238at2"/>
<name>A0A3S4UXJ9_9ACTO</name>
<gene>
    <name evidence="3" type="ORF">NCTC11636_01455</name>
</gene>